<comment type="similarity">
    <text evidence="2">Belongs to the bacterial ribosomal protein bL36 family.</text>
</comment>
<comment type="caution">
    <text evidence="10">The sequence shown here is derived from an EMBL/GenBank/DDBJ whole genome shotgun (WGS) entry which is preliminary data.</text>
</comment>
<dbReference type="Proteomes" id="UP000677228">
    <property type="component" value="Unassembled WGS sequence"/>
</dbReference>
<name>A0A8S2P139_9BILA</name>
<dbReference type="GO" id="GO:0003735">
    <property type="term" value="F:structural constituent of ribosome"/>
    <property type="evidence" value="ECO:0007669"/>
    <property type="project" value="InterPro"/>
</dbReference>
<dbReference type="InterPro" id="IPR052143">
    <property type="entry name" value="Mitoribosomal_bL36m"/>
</dbReference>
<evidence type="ECO:0000256" key="3">
    <source>
        <dbReference type="ARBA" id="ARBA00022946"/>
    </source>
</evidence>
<keyword evidence="5" id="KW-0496">Mitochondrion</keyword>
<keyword evidence="3" id="KW-0809">Transit peptide</keyword>
<proteinExistence type="inferred from homology"/>
<dbReference type="AlphaFoldDB" id="A0A8S2P139"/>
<dbReference type="InterPro" id="IPR000473">
    <property type="entry name" value="Ribosomal_bL36"/>
</dbReference>
<sequence>MMTNPSYCLRPLLQQPISSSNFLLLNQIRTYRQKDMLRRRCKDCYKVWRYGRLYIDCPKHPKHKTKTITSFEKGWEHLDWRL</sequence>
<dbReference type="SUPFAM" id="SSF57840">
    <property type="entry name" value="Ribosomal protein L36"/>
    <property type="match status" value="1"/>
</dbReference>
<dbReference type="Proteomes" id="UP000682733">
    <property type="component" value="Unassembled WGS sequence"/>
</dbReference>
<evidence type="ECO:0000256" key="8">
    <source>
        <dbReference type="ARBA" id="ARBA00035411"/>
    </source>
</evidence>
<dbReference type="GO" id="GO:0006412">
    <property type="term" value="P:translation"/>
    <property type="evidence" value="ECO:0007669"/>
    <property type="project" value="InterPro"/>
</dbReference>
<evidence type="ECO:0000256" key="6">
    <source>
        <dbReference type="ARBA" id="ARBA00023274"/>
    </source>
</evidence>
<keyword evidence="6" id="KW-0687">Ribonucleoprotein</keyword>
<evidence type="ECO:0000256" key="7">
    <source>
        <dbReference type="ARBA" id="ARBA00035239"/>
    </source>
</evidence>
<gene>
    <name evidence="9" type="ORF">OVA965_LOCUS24898</name>
    <name evidence="10" type="ORF">TMI583_LOCUS25627</name>
</gene>
<dbReference type="PANTHER" id="PTHR46909:SF1">
    <property type="entry name" value="LARGE RIBOSOMAL SUBUNIT PROTEIN BL36M"/>
    <property type="match status" value="1"/>
</dbReference>
<dbReference type="GO" id="GO:0005762">
    <property type="term" value="C:mitochondrial large ribosomal subunit"/>
    <property type="evidence" value="ECO:0007669"/>
    <property type="project" value="TreeGrafter"/>
</dbReference>
<evidence type="ECO:0000256" key="4">
    <source>
        <dbReference type="ARBA" id="ARBA00022980"/>
    </source>
</evidence>
<keyword evidence="4" id="KW-0689">Ribosomal protein</keyword>
<accession>A0A8S2P139</accession>
<evidence type="ECO:0000313" key="11">
    <source>
        <dbReference type="Proteomes" id="UP000682733"/>
    </source>
</evidence>
<dbReference type="PANTHER" id="PTHR46909">
    <property type="entry name" value="39S RIBOSOMAL PROTEIN L36, MITOCHONDRIAL"/>
    <property type="match status" value="1"/>
</dbReference>
<dbReference type="EMBL" id="CAJOBA010036742">
    <property type="protein sequence ID" value="CAF4028791.1"/>
    <property type="molecule type" value="Genomic_DNA"/>
</dbReference>
<organism evidence="10 11">
    <name type="scientific">Didymodactylos carnosus</name>
    <dbReference type="NCBI Taxonomy" id="1234261"/>
    <lineage>
        <taxon>Eukaryota</taxon>
        <taxon>Metazoa</taxon>
        <taxon>Spiralia</taxon>
        <taxon>Gnathifera</taxon>
        <taxon>Rotifera</taxon>
        <taxon>Eurotatoria</taxon>
        <taxon>Bdelloidea</taxon>
        <taxon>Philodinida</taxon>
        <taxon>Philodinidae</taxon>
        <taxon>Didymodactylos</taxon>
    </lineage>
</organism>
<evidence type="ECO:0000313" key="9">
    <source>
        <dbReference type="EMBL" id="CAF1220598.1"/>
    </source>
</evidence>
<dbReference type="EMBL" id="CAJNOK010015199">
    <property type="protein sequence ID" value="CAF1220598.1"/>
    <property type="molecule type" value="Genomic_DNA"/>
</dbReference>
<evidence type="ECO:0000313" key="10">
    <source>
        <dbReference type="EMBL" id="CAF4028791.1"/>
    </source>
</evidence>
<comment type="subcellular location">
    <subcellularLocation>
        <location evidence="1">Mitochondrion</location>
    </subcellularLocation>
</comment>
<dbReference type="Pfam" id="PF00444">
    <property type="entry name" value="Ribosomal_L36"/>
    <property type="match status" value="1"/>
</dbReference>
<evidence type="ECO:0000256" key="5">
    <source>
        <dbReference type="ARBA" id="ARBA00023128"/>
    </source>
</evidence>
<reference evidence="10" key="1">
    <citation type="submission" date="2021-02" db="EMBL/GenBank/DDBJ databases">
        <authorList>
            <person name="Nowell W R."/>
        </authorList>
    </citation>
    <scope>NUCLEOTIDE SEQUENCE</scope>
</reference>
<evidence type="ECO:0000256" key="2">
    <source>
        <dbReference type="ARBA" id="ARBA00007645"/>
    </source>
</evidence>
<dbReference type="InterPro" id="IPR035977">
    <property type="entry name" value="Ribosomal_bL36_sp"/>
</dbReference>
<protein>
    <recommendedName>
        <fullName evidence="7">Large ribosomal subunit protein bL36m</fullName>
    </recommendedName>
    <alternativeName>
        <fullName evidence="8">39S ribosomal protein L36, mitochondrial</fullName>
    </alternativeName>
</protein>
<evidence type="ECO:0000256" key="1">
    <source>
        <dbReference type="ARBA" id="ARBA00004173"/>
    </source>
</evidence>